<evidence type="ECO:0000259" key="3">
    <source>
        <dbReference type="Pfam" id="PF00135"/>
    </source>
</evidence>
<dbReference type="InterPro" id="IPR029058">
    <property type="entry name" value="AB_hydrolase_fold"/>
</dbReference>
<comment type="caution">
    <text evidence="4">The sequence shown here is derived from an EMBL/GenBank/DDBJ whole genome shotgun (WGS) entry which is preliminary data.</text>
</comment>
<dbReference type="Pfam" id="PF00135">
    <property type="entry name" value="COesterase"/>
    <property type="match status" value="2"/>
</dbReference>
<sequence length="255" mass="27748">MNSGTAHLNQLVSQDTTYSNFTFVATNVGCGNQTDAAAELACMRKVPADVIEDFVHAYEDSGVSPSITFSPTVDEVIVFGNYTERAALGAISTLPAMIGMTANEGMFLAPYLPNGSSQAIADQISYSYIWCPSIKTTYERLAANRTTHRFFYAGNFTNVSPKPWMGAYHSSELPMVFGTHDLNGESGDFEVAVSEAMQDAYLAFARDGGKGLEELNWEAYEMTERKVREYAITGVVDKMVALTEIEDECAALGLA</sequence>
<gene>
    <name evidence="4" type="ORF">IFR04_008312</name>
</gene>
<accession>A0A8H7TEV6</accession>
<dbReference type="InterPro" id="IPR002018">
    <property type="entry name" value="CarbesteraseB"/>
</dbReference>
<keyword evidence="2" id="KW-0378">Hydrolase</keyword>
<dbReference type="InterPro" id="IPR050654">
    <property type="entry name" value="AChE-related_enzymes"/>
</dbReference>
<dbReference type="EMBL" id="JAFJYH010000126">
    <property type="protein sequence ID" value="KAG4418509.1"/>
    <property type="molecule type" value="Genomic_DNA"/>
</dbReference>
<evidence type="ECO:0000313" key="4">
    <source>
        <dbReference type="EMBL" id="KAG4418509.1"/>
    </source>
</evidence>
<dbReference type="GO" id="GO:0006581">
    <property type="term" value="P:acetylcholine catabolic process"/>
    <property type="evidence" value="ECO:0007669"/>
    <property type="project" value="TreeGrafter"/>
</dbReference>
<dbReference type="AlphaFoldDB" id="A0A8H7TEV6"/>
<dbReference type="OrthoDB" id="408631at2759"/>
<evidence type="ECO:0000313" key="5">
    <source>
        <dbReference type="Proteomes" id="UP000664132"/>
    </source>
</evidence>
<keyword evidence="5" id="KW-1185">Reference proteome</keyword>
<dbReference type="GO" id="GO:0003990">
    <property type="term" value="F:acetylcholinesterase activity"/>
    <property type="evidence" value="ECO:0007669"/>
    <property type="project" value="TreeGrafter"/>
</dbReference>
<protein>
    <recommendedName>
        <fullName evidence="3">Carboxylesterase type B domain-containing protein</fullName>
    </recommendedName>
</protein>
<evidence type="ECO:0000256" key="2">
    <source>
        <dbReference type="ARBA" id="ARBA00022801"/>
    </source>
</evidence>
<name>A0A8H7TEV6_9HELO</name>
<proteinExistence type="inferred from homology"/>
<dbReference type="Proteomes" id="UP000664132">
    <property type="component" value="Unassembled WGS sequence"/>
</dbReference>
<feature type="domain" description="Carboxylesterase type B" evidence="3">
    <location>
        <begin position="117"/>
        <end position="229"/>
    </location>
</feature>
<comment type="similarity">
    <text evidence="1">Belongs to the type-B carboxylesterase/lipase family.</text>
</comment>
<dbReference type="PANTHER" id="PTHR43918:SF4">
    <property type="entry name" value="CARBOXYLIC ESTER HYDROLASE"/>
    <property type="match status" value="1"/>
</dbReference>
<feature type="domain" description="Carboxylesterase type B" evidence="3">
    <location>
        <begin position="2"/>
        <end position="115"/>
    </location>
</feature>
<organism evidence="4 5">
    <name type="scientific">Cadophora malorum</name>
    <dbReference type="NCBI Taxonomy" id="108018"/>
    <lineage>
        <taxon>Eukaryota</taxon>
        <taxon>Fungi</taxon>
        <taxon>Dikarya</taxon>
        <taxon>Ascomycota</taxon>
        <taxon>Pezizomycotina</taxon>
        <taxon>Leotiomycetes</taxon>
        <taxon>Helotiales</taxon>
        <taxon>Ploettnerulaceae</taxon>
        <taxon>Cadophora</taxon>
    </lineage>
</organism>
<dbReference type="SUPFAM" id="SSF53474">
    <property type="entry name" value="alpha/beta-Hydrolases"/>
    <property type="match status" value="1"/>
</dbReference>
<reference evidence="4" key="1">
    <citation type="submission" date="2021-02" db="EMBL/GenBank/DDBJ databases">
        <title>Genome sequence Cadophora malorum strain M34.</title>
        <authorList>
            <person name="Stefanovic E."/>
            <person name="Vu D."/>
            <person name="Scully C."/>
            <person name="Dijksterhuis J."/>
            <person name="Roader J."/>
            <person name="Houbraken J."/>
        </authorList>
    </citation>
    <scope>NUCLEOTIDE SEQUENCE</scope>
    <source>
        <strain evidence="4">M34</strain>
    </source>
</reference>
<dbReference type="Gene3D" id="3.40.50.1820">
    <property type="entry name" value="alpha/beta hydrolase"/>
    <property type="match status" value="2"/>
</dbReference>
<dbReference type="GO" id="GO:0005886">
    <property type="term" value="C:plasma membrane"/>
    <property type="evidence" value="ECO:0007669"/>
    <property type="project" value="TreeGrafter"/>
</dbReference>
<dbReference type="GO" id="GO:0019695">
    <property type="term" value="P:choline metabolic process"/>
    <property type="evidence" value="ECO:0007669"/>
    <property type="project" value="TreeGrafter"/>
</dbReference>
<evidence type="ECO:0000256" key="1">
    <source>
        <dbReference type="ARBA" id="ARBA00005964"/>
    </source>
</evidence>
<dbReference type="PANTHER" id="PTHR43918">
    <property type="entry name" value="ACETYLCHOLINESTERASE"/>
    <property type="match status" value="1"/>
</dbReference>